<dbReference type="FunFam" id="3.40.1280.10:FF:000001">
    <property type="entry name" value="tRNA (guanine-N(1)-)-methyltransferase"/>
    <property type="match status" value="1"/>
</dbReference>
<name>A0A1F6DIT8_9BACT</name>
<organism evidence="19 20">
    <name type="scientific">Candidatus Kaiserbacteria bacterium RIFCSPHIGHO2_02_FULL_49_34</name>
    <dbReference type="NCBI Taxonomy" id="1798491"/>
    <lineage>
        <taxon>Bacteria</taxon>
        <taxon>Candidatus Kaiseribacteriota</taxon>
    </lineage>
</organism>
<evidence type="ECO:0000256" key="17">
    <source>
        <dbReference type="RuleBase" id="RU003464"/>
    </source>
</evidence>
<evidence type="ECO:0000256" key="4">
    <source>
        <dbReference type="ARBA" id="ARBA00011738"/>
    </source>
</evidence>
<evidence type="ECO:0000313" key="20">
    <source>
        <dbReference type="Proteomes" id="UP000176511"/>
    </source>
</evidence>
<evidence type="ECO:0000256" key="7">
    <source>
        <dbReference type="ARBA" id="ARBA00022490"/>
    </source>
</evidence>
<keyword evidence="8 15" id="KW-0489">Methyltransferase</keyword>
<dbReference type="EMBL" id="MFLE01000019">
    <property type="protein sequence ID" value="OGG61328.1"/>
    <property type="molecule type" value="Genomic_DNA"/>
</dbReference>
<feature type="binding site" evidence="15 16">
    <location>
        <position position="124"/>
    </location>
    <ligand>
        <name>S-adenosyl-L-methionine</name>
        <dbReference type="ChEBI" id="CHEBI:59789"/>
    </ligand>
</feature>
<comment type="subunit">
    <text evidence="4 15 17">Homodimer.</text>
</comment>
<dbReference type="Proteomes" id="UP000176511">
    <property type="component" value="Unassembled WGS sequence"/>
</dbReference>
<dbReference type="STRING" id="1798491.A3C87_04065"/>
<evidence type="ECO:0000256" key="6">
    <source>
        <dbReference type="ARBA" id="ARBA00014679"/>
    </source>
</evidence>
<evidence type="ECO:0000259" key="18">
    <source>
        <dbReference type="Pfam" id="PF01746"/>
    </source>
</evidence>
<evidence type="ECO:0000256" key="3">
    <source>
        <dbReference type="ARBA" id="ARBA00007630"/>
    </source>
</evidence>
<accession>A0A1F6DIT8</accession>
<dbReference type="GO" id="GO:0052906">
    <property type="term" value="F:tRNA (guanine(37)-N1)-methyltransferase activity"/>
    <property type="evidence" value="ECO:0007669"/>
    <property type="project" value="UniProtKB-UniRule"/>
</dbReference>
<dbReference type="GO" id="GO:0005829">
    <property type="term" value="C:cytosol"/>
    <property type="evidence" value="ECO:0007669"/>
    <property type="project" value="TreeGrafter"/>
</dbReference>
<dbReference type="NCBIfam" id="TIGR00088">
    <property type="entry name" value="trmD"/>
    <property type="match status" value="1"/>
</dbReference>
<evidence type="ECO:0000256" key="15">
    <source>
        <dbReference type="HAMAP-Rule" id="MF_00605"/>
    </source>
</evidence>
<keyword evidence="9 15" id="KW-0808">Transferase</keyword>
<comment type="function">
    <text evidence="1 15 17">Specifically methylates guanosine-37 in various tRNAs.</text>
</comment>
<evidence type="ECO:0000313" key="19">
    <source>
        <dbReference type="EMBL" id="OGG61328.1"/>
    </source>
</evidence>
<dbReference type="Gene3D" id="1.10.1270.20">
    <property type="entry name" value="tRNA(m1g37)methyltransferase, domain 2"/>
    <property type="match status" value="1"/>
</dbReference>
<dbReference type="EC" id="2.1.1.228" evidence="5 15"/>
<dbReference type="InterPro" id="IPR029028">
    <property type="entry name" value="Alpha/beta_knot_MTases"/>
</dbReference>
<evidence type="ECO:0000256" key="10">
    <source>
        <dbReference type="ARBA" id="ARBA00022691"/>
    </source>
</evidence>
<dbReference type="Gene3D" id="3.40.1280.10">
    <property type="match status" value="1"/>
</dbReference>
<dbReference type="PIRSF" id="PIRSF000386">
    <property type="entry name" value="tRNA_mtase"/>
    <property type="match status" value="1"/>
</dbReference>
<feature type="binding site" evidence="15 16">
    <location>
        <begin position="144"/>
        <end position="149"/>
    </location>
    <ligand>
        <name>S-adenosyl-L-methionine</name>
        <dbReference type="ChEBI" id="CHEBI:59789"/>
    </ligand>
</feature>
<dbReference type="Pfam" id="PF01746">
    <property type="entry name" value="tRNA_m1G_MT"/>
    <property type="match status" value="1"/>
</dbReference>
<proteinExistence type="inferred from homology"/>
<keyword evidence="10 15" id="KW-0949">S-adenosyl-L-methionine</keyword>
<dbReference type="InterPro" id="IPR023148">
    <property type="entry name" value="tRNA_m1G_MeTrfase_C_sf"/>
</dbReference>
<evidence type="ECO:0000256" key="2">
    <source>
        <dbReference type="ARBA" id="ARBA00004496"/>
    </source>
</evidence>
<comment type="similarity">
    <text evidence="3 15 17">Belongs to the RNA methyltransferase TrmD family.</text>
</comment>
<evidence type="ECO:0000256" key="1">
    <source>
        <dbReference type="ARBA" id="ARBA00002634"/>
    </source>
</evidence>
<protein>
    <recommendedName>
        <fullName evidence="6 15">tRNA (guanine-N(1)-)-methyltransferase</fullName>
        <ecNumber evidence="5 15">2.1.1.228</ecNumber>
    </recommendedName>
    <alternativeName>
        <fullName evidence="12 15">M1G-methyltransferase</fullName>
    </alternativeName>
    <alternativeName>
        <fullName evidence="13 15">tRNA [GM37] methyltransferase</fullName>
    </alternativeName>
</protein>
<evidence type="ECO:0000256" key="11">
    <source>
        <dbReference type="ARBA" id="ARBA00022694"/>
    </source>
</evidence>
<dbReference type="NCBIfam" id="NF000648">
    <property type="entry name" value="PRK00026.1"/>
    <property type="match status" value="1"/>
</dbReference>
<evidence type="ECO:0000256" key="12">
    <source>
        <dbReference type="ARBA" id="ARBA00029736"/>
    </source>
</evidence>
<evidence type="ECO:0000256" key="13">
    <source>
        <dbReference type="ARBA" id="ARBA00033392"/>
    </source>
</evidence>
<comment type="catalytic activity">
    <reaction evidence="14 15 17">
        <text>guanosine(37) in tRNA + S-adenosyl-L-methionine = N(1)-methylguanosine(37) in tRNA + S-adenosyl-L-homocysteine + H(+)</text>
        <dbReference type="Rhea" id="RHEA:36899"/>
        <dbReference type="Rhea" id="RHEA-COMP:10145"/>
        <dbReference type="Rhea" id="RHEA-COMP:10147"/>
        <dbReference type="ChEBI" id="CHEBI:15378"/>
        <dbReference type="ChEBI" id="CHEBI:57856"/>
        <dbReference type="ChEBI" id="CHEBI:59789"/>
        <dbReference type="ChEBI" id="CHEBI:73542"/>
        <dbReference type="ChEBI" id="CHEBI:74269"/>
        <dbReference type="EC" id="2.1.1.228"/>
    </reaction>
</comment>
<evidence type="ECO:0000256" key="5">
    <source>
        <dbReference type="ARBA" id="ARBA00012807"/>
    </source>
</evidence>
<dbReference type="InterPro" id="IPR016009">
    <property type="entry name" value="tRNA_MeTrfase_TRMD/TRM10"/>
</dbReference>
<gene>
    <name evidence="15" type="primary">trmD</name>
    <name evidence="19" type="ORF">A3C87_04065</name>
</gene>
<dbReference type="InterPro" id="IPR002649">
    <property type="entry name" value="tRNA_m1G_MeTrfase_TrmD"/>
</dbReference>
<comment type="caution">
    <text evidence="19">The sequence shown here is derived from an EMBL/GenBank/DDBJ whole genome shotgun (WGS) entry which is preliminary data.</text>
</comment>
<comment type="subcellular location">
    <subcellularLocation>
        <location evidence="2 15 17">Cytoplasm</location>
    </subcellularLocation>
</comment>
<dbReference type="HAMAP" id="MF_00605">
    <property type="entry name" value="TrmD"/>
    <property type="match status" value="1"/>
</dbReference>
<feature type="domain" description="tRNA methyltransferase TRMD/TRM10-type" evidence="18">
    <location>
        <begin position="1"/>
        <end position="222"/>
    </location>
</feature>
<evidence type="ECO:0000256" key="16">
    <source>
        <dbReference type="PIRSR" id="PIRSR000386-1"/>
    </source>
</evidence>
<evidence type="ECO:0000256" key="14">
    <source>
        <dbReference type="ARBA" id="ARBA00047783"/>
    </source>
</evidence>
<dbReference type="PANTHER" id="PTHR46417:SF1">
    <property type="entry name" value="TRNA (GUANINE-N(1)-)-METHYLTRANSFERASE"/>
    <property type="match status" value="1"/>
</dbReference>
<evidence type="ECO:0000256" key="9">
    <source>
        <dbReference type="ARBA" id="ARBA00022679"/>
    </source>
</evidence>
<keyword evidence="11 15" id="KW-0819">tRNA processing</keyword>
<dbReference type="PANTHER" id="PTHR46417">
    <property type="entry name" value="TRNA (GUANINE-N(1)-)-METHYLTRANSFERASE"/>
    <property type="match status" value="1"/>
</dbReference>
<dbReference type="SUPFAM" id="SSF75217">
    <property type="entry name" value="alpha/beta knot"/>
    <property type="match status" value="1"/>
</dbReference>
<reference evidence="19 20" key="1">
    <citation type="journal article" date="2016" name="Nat. Commun.">
        <title>Thousands of microbial genomes shed light on interconnected biogeochemical processes in an aquifer system.</title>
        <authorList>
            <person name="Anantharaman K."/>
            <person name="Brown C.T."/>
            <person name="Hug L.A."/>
            <person name="Sharon I."/>
            <person name="Castelle C.J."/>
            <person name="Probst A.J."/>
            <person name="Thomas B.C."/>
            <person name="Singh A."/>
            <person name="Wilkins M.J."/>
            <person name="Karaoz U."/>
            <person name="Brodie E.L."/>
            <person name="Williams K.H."/>
            <person name="Hubbard S.S."/>
            <person name="Banfield J.F."/>
        </authorList>
    </citation>
    <scope>NUCLEOTIDE SEQUENCE [LARGE SCALE GENOMIC DNA]</scope>
</reference>
<dbReference type="InterPro" id="IPR029026">
    <property type="entry name" value="tRNA_m1G_MTases_N"/>
</dbReference>
<dbReference type="GO" id="GO:0002939">
    <property type="term" value="P:tRNA N1-guanine methylation"/>
    <property type="evidence" value="ECO:0007669"/>
    <property type="project" value="TreeGrafter"/>
</dbReference>
<keyword evidence="7 15" id="KW-0963">Cytoplasm</keyword>
<dbReference type="AlphaFoldDB" id="A0A1F6DIT8"/>
<sequence>MNIHVITLFPEVCKAYTDASVLGRAQVAEKGKGAKQKGVQLSVNYYNPRDYSEERHTKVDGRPFGGGPGMVMMAEPILAAYKAAIPRVRKNTRVLMMSPRGRTFDQAMAKELAERTDNLVLIAGRYEGIDARVKEILGAEEVSVGDYVLTGGELPALTIIDAVARHIPGVLGDIDSLEDDRATSGITYTKPVDLIHKKKHYPVPEILLSGHTANINAWREGKPLPDPKHVFKRKNVK</sequence>
<evidence type="ECO:0000256" key="8">
    <source>
        <dbReference type="ARBA" id="ARBA00022603"/>
    </source>
</evidence>